<dbReference type="InterPro" id="IPR036412">
    <property type="entry name" value="HAD-like_sf"/>
</dbReference>
<dbReference type="Proteomes" id="UP001589810">
    <property type="component" value="Unassembled WGS sequence"/>
</dbReference>
<dbReference type="Gene3D" id="3.40.630.30">
    <property type="match status" value="1"/>
</dbReference>
<dbReference type="EMBL" id="JBHLUD010000002">
    <property type="protein sequence ID" value="MFC0541233.1"/>
    <property type="molecule type" value="Genomic_DNA"/>
</dbReference>
<dbReference type="InterPro" id="IPR010033">
    <property type="entry name" value="HAD_SF_ppase_IIIC"/>
</dbReference>
<sequence length="355" mass="38954">MTAVLAKPNPVKPPQGKIKCVVWDLDNTVWDGVLLEDGDVTVRPSVVDHIHRLDAMGVLHSVASKNDHGAAMAKLTELGLADMFLFPQISWNAKSSSIERIAAKLNLGLDAFAFVDDQAFELAEVGHALPTVTCVDSAVMDDVLVRKEFRPRFVTDESAQRRGMYQSQLARDDIEADFVGTSEEFLASLGMTFTIAPARTEDLQRAEELTVRTNQLNSTGRTYSYDELDALRESPDHLLLVASLTDRFGSYGKIGLALVEKGAPDWHLNMMLMSCRVMSRGVGTVLLGHIMGLARDAGAGLRADFVETGRNRMMQITYAFSGFREASRDGQHVVLAADLSQIQPPPGYVVMEVVE</sequence>
<keyword evidence="2" id="KW-1185">Reference proteome</keyword>
<evidence type="ECO:0000313" key="1">
    <source>
        <dbReference type="EMBL" id="MFC0541233.1"/>
    </source>
</evidence>
<dbReference type="SUPFAM" id="SSF56784">
    <property type="entry name" value="HAD-like"/>
    <property type="match status" value="1"/>
</dbReference>
<gene>
    <name evidence="1" type="ORF">ACFFH7_07045</name>
</gene>
<dbReference type="InterPro" id="IPR010037">
    <property type="entry name" value="FkbH_domain"/>
</dbReference>
<dbReference type="Gene3D" id="3.40.50.1000">
    <property type="entry name" value="HAD superfamily/HAD-like"/>
    <property type="match status" value="1"/>
</dbReference>
<evidence type="ECO:0000313" key="2">
    <source>
        <dbReference type="Proteomes" id="UP001589810"/>
    </source>
</evidence>
<protein>
    <submittedName>
        <fullName evidence="1">HAD-IIIC family phosphatase</fullName>
    </submittedName>
</protein>
<dbReference type="NCBIfam" id="TIGR01686">
    <property type="entry name" value="FkbH"/>
    <property type="match status" value="1"/>
</dbReference>
<comment type="caution">
    <text evidence="1">The sequence shown here is derived from an EMBL/GenBank/DDBJ whole genome shotgun (WGS) entry which is preliminary data.</text>
</comment>
<proteinExistence type="predicted"/>
<accession>A0ABV6MLQ9</accession>
<dbReference type="InterPro" id="IPR023214">
    <property type="entry name" value="HAD_sf"/>
</dbReference>
<dbReference type="NCBIfam" id="TIGR01681">
    <property type="entry name" value="HAD-SF-IIIC"/>
    <property type="match status" value="1"/>
</dbReference>
<dbReference type="InterPro" id="IPR016181">
    <property type="entry name" value="Acyl_CoA_acyltransferase"/>
</dbReference>
<dbReference type="RefSeq" id="WP_273942789.1">
    <property type="nucleotide sequence ID" value="NZ_CP097263.1"/>
</dbReference>
<dbReference type="SUPFAM" id="SSF55729">
    <property type="entry name" value="Acyl-CoA N-acyltransferases (Nat)"/>
    <property type="match status" value="1"/>
</dbReference>
<name>A0ABV6MLQ9_9PSEU</name>
<reference evidence="1 2" key="1">
    <citation type="submission" date="2024-09" db="EMBL/GenBank/DDBJ databases">
        <authorList>
            <person name="Sun Q."/>
            <person name="Mori K."/>
        </authorList>
    </citation>
    <scope>NUCLEOTIDE SEQUENCE [LARGE SCALE GENOMIC DNA]</scope>
    <source>
        <strain evidence="1 2">TBRC 1432</strain>
    </source>
</reference>
<organism evidence="1 2">
    <name type="scientific">Kutzneria chonburiensis</name>
    <dbReference type="NCBI Taxonomy" id="1483604"/>
    <lineage>
        <taxon>Bacteria</taxon>
        <taxon>Bacillati</taxon>
        <taxon>Actinomycetota</taxon>
        <taxon>Actinomycetes</taxon>
        <taxon>Pseudonocardiales</taxon>
        <taxon>Pseudonocardiaceae</taxon>
        <taxon>Kutzneria</taxon>
    </lineage>
</organism>